<dbReference type="FunFam" id="3.40.50.720:FF:000074">
    <property type="entry name" value="Retinol dehydrogenase type 1"/>
    <property type="match status" value="1"/>
</dbReference>
<dbReference type="PRINTS" id="PR00080">
    <property type="entry name" value="SDRFAMILY"/>
</dbReference>
<sequence>MPVEQSRIFSSSCSALLKIHSAGTGLYSYGHTEHLLILLARSQTTHRTRIVPQPLFHCIVRHDTVQYSSLLRGFPLGTVPEMLLCLVSLITILFLCRWLRARKRVSGISNKYVFITGCDSGFGNLLAKRLDQLGFRVFAACFTEKGEDELKKTTSDKLVTVHLDVTKSESIQRAIELVKSQVGQAGLWGLVNNAAVGTPFGPCDWLNVQEFRSMFDVNFFGLVDVTLGFVPLIKMAKGRIVNVSSVIARISLPAAPYCATKSAVESFTDSLRKNMAYFGVKVSCIEPGFFKTSIITSELFKSTSEQLWERQTEELKEEYGRDYLEKVVKNVGKQINSYADPDLMKVVSCMEHAVSAEHPWTRYAPGWDAKFFWIPLSYMPTVIIDYVFSQTMVRPAKSVY</sequence>
<keyword evidence="4" id="KW-1133">Transmembrane helix</keyword>
<accession>A0A8X8BM10</accession>
<reference evidence="5 6" key="1">
    <citation type="journal article" date="2021" name="Cell">
        <title>Tracing the genetic footprints of vertebrate landing in non-teleost ray-finned fishes.</title>
        <authorList>
            <person name="Bi X."/>
            <person name="Wang K."/>
            <person name="Yang L."/>
            <person name="Pan H."/>
            <person name="Jiang H."/>
            <person name="Wei Q."/>
            <person name="Fang M."/>
            <person name="Yu H."/>
            <person name="Zhu C."/>
            <person name="Cai Y."/>
            <person name="He Y."/>
            <person name="Gan X."/>
            <person name="Zeng H."/>
            <person name="Yu D."/>
            <person name="Zhu Y."/>
            <person name="Jiang H."/>
            <person name="Qiu Q."/>
            <person name="Yang H."/>
            <person name="Zhang Y.E."/>
            <person name="Wang W."/>
            <person name="Zhu M."/>
            <person name="He S."/>
            <person name="Zhang G."/>
        </authorList>
    </citation>
    <scope>NUCLEOTIDE SEQUENCE [LARGE SCALE GENOMIC DNA]</scope>
    <source>
        <strain evidence="5">Bchr_013</strain>
    </source>
</reference>
<organism evidence="5 6">
    <name type="scientific">Polypterus senegalus</name>
    <name type="common">Senegal bichir</name>
    <dbReference type="NCBI Taxonomy" id="55291"/>
    <lineage>
        <taxon>Eukaryota</taxon>
        <taxon>Metazoa</taxon>
        <taxon>Chordata</taxon>
        <taxon>Craniata</taxon>
        <taxon>Vertebrata</taxon>
        <taxon>Euteleostomi</taxon>
        <taxon>Actinopterygii</taxon>
        <taxon>Polypteriformes</taxon>
        <taxon>Polypteridae</taxon>
        <taxon>Polypterus</taxon>
    </lineage>
</organism>
<evidence type="ECO:0000313" key="5">
    <source>
        <dbReference type="EMBL" id="KAG2459659.1"/>
    </source>
</evidence>
<dbReference type="GO" id="GO:0016491">
    <property type="term" value="F:oxidoreductase activity"/>
    <property type="evidence" value="ECO:0007669"/>
    <property type="project" value="UniProtKB-KW"/>
</dbReference>
<dbReference type="InterPro" id="IPR036291">
    <property type="entry name" value="NAD(P)-bd_dom_sf"/>
</dbReference>
<dbReference type="Pfam" id="PF00106">
    <property type="entry name" value="adh_short"/>
    <property type="match status" value="1"/>
</dbReference>
<gene>
    <name evidence="5" type="primary">Rdh7_1</name>
    <name evidence="5" type="ORF">GTO96_0019888</name>
</gene>
<evidence type="ECO:0000313" key="6">
    <source>
        <dbReference type="Proteomes" id="UP000886611"/>
    </source>
</evidence>
<dbReference type="GO" id="GO:0008202">
    <property type="term" value="P:steroid metabolic process"/>
    <property type="evidence" value="ECO:0007669"/>
    <property type="project" value="TreeGrafter"/>
</dbReference>
<protein>
    <submittedName>
        <fullName evidence="5">RDH7 dehydrogenase</fullName>
    </submittedName>
</protein>
<keyword evidence="4" id="KW-0472">Membrane</keyword>
<dbReference type="PANTHER" id="PTHR43313">
    <property type="entry name" value="SHORT-CHAIN DEHYDROGENASE/REDUCTASE FAMILY 9C"/>
    <property type="match status" value="1"/>
</dbReference>
<dbReference type="Gene3D" id="3.40.50.720">
    <property type="entry name" value="NAD(P)-binding Rossmann-like Domain"/>
    <property type="match status" value="1"/>
</dbReference>
<dbReference type="SUPFAM" id="SSF51735">
    <property type="entry name" value="NAD(P)-binding Rossmann-fold domains"/>
    <property type="match status" value="1"/>
</dbReference>
<dbReference type="PROSITE" id="PS00061">
    <property type="entry name" value="ADH_SHORT"/>
    <property type="match status" value="1"/>
</dbReference>
<comment type="caution">
    <text evidence="5">The sequence shown here is derived from an EMBL/GenBank/DDBJ whole genome shotgun (WGS) entry which is preliminary data.</text>
</comment>
<evidence type="ECO:0000256" key="3">
    <source>
        <dbReference type="RuleBase" id="RU000363"/>
    </source>
</evidence>
<dbReference type="PRINTS" id="PR00081">
    <property type="entry name" value="GDHRDH"/>
</dbReference>
<comment type="similarity">
    <text evidence="1 3">Belongs to the short-chain dehydrogenases/reductases (SDR) family.</text>
</comment>
<dbReference type="EMBL" id="JAATIS010005477">
    <property type="protein sequence ID" value="KAG2459659.1"/>
    <property type="molecule type" value="Genomic_DNA"/>
</dbReference>
<dbReference type="Proteomes" id="UP000886611">
    <property type="component" value="Unassembled WGS sequence"/>
</dbReference>
<feature type="non-terminal residue" evidence="5">
    <location>
        <position position="400"/>
    </location>
</feature>
<dbReference type="InterPro" id="IPR002347">
    <property type="entry name" value="SDR_fam"/>
</dbReference>
<proteinExistence type="inferred from homology"/>
<feature type="non-terminal residue" evidence="5">
    <location>
        <position position="1"/>
    </location>
</feature>
<name>A0A8X8BM10_POLSE</name>
<keyword evidence="2" id="KW-0560">Oxidoreductase</keyword>
<evidence type="ECO:0000256" key="1">
    <source>
        <dbReference type="ARBA" id="ARBA00006484"/>
    </source>
</evidence>
<evidence type="ECO:0000256" key="2">
    <source>
        <dbReference type="ARBA" id="ARBA00023002"/>
    </source>
</evidence>
<feature type="transmembrane region" description="Helical" evidence="4">
    <location>
        <begin position="79"/>
        <end position="99"/>
    </location>
</feature>
<dbReference type="InterPro" id="IPR020904">
    <property type="entry name" value="Sc_DH/Rdtase_CS"/>
</dbReference>
<keyword evidence="6" id="KW-1185">Reference proteome</keyword>
<keyword evidence="4" id="KW-0812">Transmembrane</keyword>
<dbReference type="AlphaFoldDB" id="A0A8X8BM10"/>
<evidence type="ECO:0000256" key="4">
    <source>
        <dbReference type="SAM" id="Phobius"/>
    </source>
</evidence>
<dbReference type="PANTHER" id="PTHR43313:SF52">
    <property type="entry name" value="DEHYDROGENASE_REDUCTASE (SDR FAMILY) MEMBER 9"/>
    <property type="match status" value="1"/>
</dbReference>